<evidence type="ECO:0000313" key="6">
    <source>
        <dbReference type="Proteomes" id="UP001652640"/>
    </source>
</evidence>
<comment type="function">
    <text evidence="1">In the hair cortex, hair keratin intermediate filaments are embedded in an interfilamentous matrix, consisting of hair keratin-associated proteins (KRTAP), which are essential for the formation of a rigid and resistant hair shaft through their extensive disulfide bond cross-linking with abundant cysteine residues of hair keratins. The matrix proteins include the high-sulfur and high-glycine-tyrosine keratins.</text>
</comment>
<evidence type="ECO:0000256" key="4">
    <source>
        <dbReference type="ARBA" id="ARBA00022744"/>
    </source>
</evidence>
<name>A0ABM4H6Z8_ODOVR</name>
<evidence type="ECO:0000313" key="7">
    <source>
        <dbReference type="RefSeq" id="XP_070311347.1"/>
    </source>
</evidence>
<dbReference type="PANTHER" id="PTHR38140">
    <property type="entry name" value="KERATIN-ASSOCIATED PROTEIN 19-3-RELATED"/>
    <property type="match status" value="1"/>
</dbReference>
<dbReference type="Pfam" id="PF11759">
    <property type="entry name" value="KRTAP"/>
    <property type="match status" value="1"/>
</dbReference>
<dbReference type="Proteomes" id="UP001652640">
    <property type="component" value="Chromosome 25"/>
</dbReference>
<proteinExistence type="inferred from homology"/>
<dbReference type="RefSeq" id="XP_070311347.1">
    <property type="nucleotide sequence ID" value="XM_070455246.1"/>
</dbReference>
<dbReference type="InterPro" id="IPR051528">
    <property type="entry name" value="KRTAP_type_19"/>
</dbReference>
<dbReference type="InterPro" id="IPR021743">
    <property type="entry name" value="KRTAP_type8/19/20/21/22"/>
</dbReference>
<keyword evidence="3" id="KW-0677">Repeat</keyword>
<evidence type="ECO:0000256" key="2">
    <source>
        <dbReference type="ARBA" id="ARBA00011662"/>
    </source>
</evidence>
<gene>
    <name evidence="7" type="primary">LOC139031118</name>
</gene>
<evidence type="ECO:0000256" key="5">
    <source>
        <dbReference type="ARBA" id="ARBA00038294"/>
    </source>
</evidence>
<accession>A0ABM4H6Z8</accession>
<evidence type="ECO:0000256" key="3">
    <source>
        <dbReference type="ARBA" id="ARBA00022737"/>
    </source>
</evidence>
<comment type="subunit">
    <text evidence="2">Interacts with hair keratins.</text>
</comment>
<reference evidence="7" key="2">
    <citation type="submission" date="2025-08" db="UniProtKB">
        <authorList>
            <consortium name="RefSeq"/>
        </authorList>
    </citation>
    <scope>IDENTIFICATION</scope>
    <source>
        <tissue evidence="7">Tongue muscle</tissue>
    </source>
</reference>
<evidence type="ECO:0000256" key="1">
    <source>
        <dbReference type="ARBA" id="ARBA00003327"/>
    </source>
</evidence>
<dbReference type="GeneID" id="139031118"/>
<dbReference type="PANTHER" id="PTHR38140:SF5">
    <property type="entry name" value="KERATIN-ASSOCIATED PROTEIN 19-4-RELATED"/>
    <property type="match status" value="1"/>
</dbReference>
<keyword evidence="4" id="KW-0416">Keratin</keyword>
<comment type="similarity">
    <text evidence="5">Belongs to the KRTAP type 19 family.</text>
</comment>
<reference evidence="6" key="1">
    <citation type="journal article" date="2022" name="J. Hered.">
        <title>A De Novo Chromosome-Level Genome Assembly of the White-Tailed Deer, Odocoileus Virginianus.</title>
        <authorList>
            <person name="London E.W."/>
            <person name="Roca A.L."/>
            <person name="Novakofski J.E."/>
            <person name="Mateus-Pinilla N.E."/>
        </authorList>
    </citation>
    <scope>NUCLEOTIDE SEQUENCE [LARGE SCALE GENOMIC DNA]</scope>
</reference>
<protein>
    <submittedName>
        <fullName evidence="7">Keratin-associated protein 19-3-like</fullName>
    </submittedName>
</protein>
<sequence>MCHSSNYYGGLGCGCGGFGGLGFGRGCGCGSFRRLRFGSGFGGYGCGSGFGSYGCGCGSSFGSFGSGCCHRPLFFRRCGFSSFY</sequence>
<organism evidence="6 7">
    <name type="scientific">Odocoileus virginianus</name>
    <name type="common">White-tailed deer</name>
    <dbReference type="NCBI Taxonomy" id="9874"/>
    <lineage>
        <taxon>Eukaryota</taxon>
        <taxon>Metazoa</taxon>
        <taxon>Chordata</taxon>
        <taxon>Craniata</taxon>
        <taxon>Vertebrata</taxon>
        <taxon>Euteleostomi</taxon>
        <taxon>Mammalia</taxon>
        <taxon>Eutheria</taxon>
        <taxon>Laurasiatheria</taxon>
        <taxon>Artiodactyla</taxon>
        <taxon>Ruminantia</taxon>
        <taxon>Pecora</taxon>
        <taxon>Cervidae</taxon>
        <taxon>Odocoileinae</taxon>
        <taxon>Odocoileus</taxon>
    </lineage>
</organism>
<keyword evidence="6" id="KW-1185">Reference proteome</keyword>